<evidence type="ECO:0008006" key="8">
    <source>
        <dbReference type="Google" id="ProtNLM"/>
    </source>
</evidence>
<dbReference type="Gene3D" id="1.20.120.550">
    <property type="entry name" value="Membrane associated eicosanoid/glutathione metabolism-like domain"/>
    <property type="match status" value="1"/>
</dbReference>
<evidence type="ECO:0000256" key="3">
    <source>
        <dbReference type="ARBA" id="ARBA00022989"/>
    </source>
</evidence>
<feature type="transmembrane region" description="Helical" evidence="5">
    <location>
        <begin position="6"/>
        <end position="27"/>
    </location>
</feature>
<keyword evidence="3 5" id="KW-1133">Transmembrane helix</keyword>
<dbReference type="RefSeq" id="WP_237444696.1">
    <property type="nucleotide sequence ID" value="NZ_CAKLPX010000002.1"/>
</dbReference>
<evidence type="ECO:0000256" key="1">
    <source>
        <dbReference type="ARBA" id="ARBA00004370"/>
    </source>
</evidence>
<feature type="transmembrane region" description="Helical" evidence="5">
    <location>
        <begin position="67"/>
        <end position="85"/>
    </location>
</feature>
<evidence type="ECO:0000256" key="2">
    <source>
        <dbReference type="ARBA" id="ARBA00022692"/>
    </source>
</evidence>
<protein>
    <recommendedName>
        <fullName evidence="8">MAPEG family protein</fullName>
    </recommendedName>
</protein>
<evidence type="ECO:0000313" key="6">
    <source>
        <dbReference type="EMBL" id="CAH0991998.1"/>
    </source>
</evidence>
<evidence type="ECO:0000313" key="7">
    <source>
        <dbReference type="Proteomes" id="UP000838100"/>
    </source>
</evidence>
<dbReference type="Proteomes" id="UP000838100">
    <property type="component" value="Unassembled WGS sequence"/>
</dbReference>
<gene>
    <name evidence="6" type="ORF">SIN8267_02113</name>
</gene>
<keyword evidence="7" id="KW-1185">Reference proteome</keyword>
<feature type="transmembrane region" description="Helical" evidence="5">
    <location>
        <begin position="119"/>
        <end position="138"/>
    </location>
</feature>
<evidence type="ECO:0000256" key="4">
    <source>
        <dbReference type="ARBA" id="ARBA00023136"/>
    </source>
</evidence>
<keyword evidence="2 5" id="KW-0812">Transmembrane</keyword>
<evidence type="ECO:0000256" key="5">
    <source>
        <dbReference type="SAM" id="Phobius"/>
    </source>
</evidence>
<sequence length="142" mass="16279">MMNNELILMPVIGMMLLTAVVWLYMLALRLSYIARHHIDGSQVASPEQLREQLPEVVNQPANNFKNLCELPIIFYAISIMIYASYSVDTFYVKAGLMFLVLRIGHSFVHCTFNHVGLRFAFYLGSSVVLWAMIARFSLLQLF</sequence>
<comment type="subcellular location">
    <subcellularLocation>
        <location evidence="1">Membrane</location>
    </subcellularLocation>
</comment>
<proteinExistence type="predicted"/>
<keyword evidence="4 5" id="KW-0472">Membrane</keyword>
<dbReference type="Pfam" id="PF01124">
    <property type="entry name" value="MAPEG"/>
    <property type="match status" value="1"/>
</dbReference>
<dbReference type="EMBL" id="CAKLPX010000002">
    <property type="protein sequence ID" value="CAH0991998.1"/>
    <property type="molecule type" value="Genomic_DNA"/>
</dbReference>
<dbReference type="InterPro" id="IPR001129">
    <property type="entry name" value="Membr-assoc_MAPEG"/>
</dbReference>
<name>A0ABM9AG52_9GAMM</name>
<accession>A0ABM9AG52</accession>
<dbReference type="InterPro" id="IPR023352">
    <property type="entry name" value="MAPEG-like_dom_sf"/>
</dbReference>
<comment type="caution">
    <text evidence="6">The sequence shown here is derived from an EMBL/GenBank/DDBJ whole genome shotgun (WGS) entry which is preliminary data.</text>
</comment>
<reference evidence="6" key="1">
    <citation type="submission" date="2021-12" db="EMBL/GenBank/DDBJ databases">
        <authorList>
            <person name="Rodrigo-Torres L."/>
            <person name="Arahal R. D."/>
            <person name="Lucena T."/>
        </authorList>
    </citation>
    <scope>NUCLEOTIDE SEQUENCE</scope>
    <source>
        <strain evidence="6">CECT 8267</strain>
    </source>
</reference>
<organism evidence="6 7">
    <name type="scientific">Sinobacterium norvegicum</name>
    <dbReference type="NCBI Taxonomy" id="1641715"/>
    <lineage>
        <taxon>Bacteria</taxon>
        <taxon>Pseudomonadati</taxon>
        <taxon>Pseudomonadota</taxon>
        <taxon>Gammaproteobacteria</taxon>
        <taxon>Cellvibrionales</taxon>
        <taxon>Spongiibacteraceae</taxon>
        <taxon>Sinobacterium</taxon>
    </lineage>
</organism>
<dbReference type="SUPFAM" id="SSF161084">
    <property type="entry name" value="MAPEG domain-like"/>
    <property type="match status" value="1"/>
</dbReference>